<evidence type="ECO:0000256" key="11">
    <source>
        <dbReference type="PIRSR" id="PIRSR001400-3"/>
    </source>
</evidence>
<dbReference type="EC" id="4.2.1.11" evidence="3 9"/>
<dbReference type="AlphaFoldDB" id="E7C683"/>
<dbReference type="GO" id="GO:0000287">
    <property type="term" value="F:magnesium ion binding"/>
    <property type="evidence" value="ECO:0007669"/>
    <property type="project" value="UniProtKB-UniRule"/>
</dbReference>
<reference evidence="14" key="1">
    <citation type="submission" date="2010-01" db="EMBL/GenBank/DDBJ databases">
        <title>Genome fragments of uncultured bacteria from the North Pacific subtropical Gyre.</title>
        <authorList>
            <person name="Pham V.D."/>
            <person name="Delong E.F."/>
        </authorList>
    </citation>
    <scope>NUCLEOTIDE SEQUENCE</scope>
</reference>
<dbReference type="InterPro" id="IPR020811">
    <property type="entry name" value="Enolase_N"/>
</dbReference>
<feature type="binding site" evidence="9">
    <location>
        <position position="339"/>
    </location>
    <ligand>
        <name>(2R)-2-phosphoglycerate</name>
        <dbReference type="ChEBI" id="CHEBI:58289"/>
    </ligand>
</feature>
<evidence type="ECO:0000259" key="13">
    <source>
        <dbReference type="SMART" id="SM01193"/>
    </source>
</evidence>
<proteinExistence type="inferred from homology"/>
<dbReference type="GO" id="GO:0006096">
    <property type="term" value="P:glycolytic process"/>
    <property type="evidence" value="ECO:0007669"/>
    <property type="project" value="UniProtKB-UniRule"/>
</dbReference>
<dbReference type="UniPathway" id="UPA00109">
    <property type="reaction ID" value="UER00187"/>
</dbReference>
<keyword evidence="7 9" id="KW-0324">Glycolysis</keyword>
<evidence type="ECO:0000259" key="12">
    <source>
        <dbReference type="SMART" id="SM01192"/>
    </source>
</evidence>
<dbReference type="PANTHER" id="PTHR11902:SF1">
    <property type="entry name" value="ENOLASE"/>
    <property type="match status" value="1"/>
</dbReference>
<protein>
    <recommendedName>
        <fullName evidence="4 9">Enolase</fullName>
        <ecNumber evidence="3 9">4.2.1.11</ecNumber>
    </recommendedName>
    <alternativeName>
        <fullName evidence="9">2-phospho-D-glycerate hydro-lyase</fullName>
    </alternativeName>
    <alternativeName>
        <fullName evidence="9">2-phosphoglycerate dehydratase</fullName>
    </alternativeName>
</protein>
<dbReference type="PANTHER" id="PTHR11902">
    <property type="entry name" value="ENOLASE"/>
    <property type="match status" value="1"/>
</dbReference>
<feature type="binding site" evidence="9 11">
    <location>
        <position position="314"/>
    </location>
    <ligand>
        <name>Mg(2+)</name>
        <dbReference type="ChEBI" id="CHEBI:18420"/>
    </ligand>
</feature>
<comment type="subcellular location">
    <subcellularLocation>
        <location evidence="9">Cytoplasm</location>
    </subcellularLocation>
    <subcellularLocation>
        <location evidence="9">Secreted</location>
    </subcellularLocation>
    <subcellularLocation>
        <location evidence="9">Cell surface</location>
    </subcellularLocation>
    <text evidence="9">Fractions of enolase are present in both the cytoplasm and on the cell surface.</text>
</comment>
<dbReference type="SUPFAM" id="SSF51604">
    <property type="entry name" value="Enolase C-terminal domain-like"/>
    <property type="match status" value="1"/>
</dbReference>
<feature type="active site" description="Proton acceptor" evidence="9 10">
    <location>
        <position position="339"/>
    </location>
</feature>
<dbReference type="Gene3D" id="3.30.390.10">
    <property type="entry name" value="Enolase-like, N-terminal domain"/>
    <property type="match status" value="1"/>
</dbReference>
<keyword evidence="9" id="KW-0963">Cytoplasm</keyword>
<feature type="binding site" evidence="9">
    <location>
        <position position="368"/>
    </location>
    <ligand>
        <name>(2R)-2-phosphoglycerate</name>
        <dbReference type="ChEBI" id="CHEBI:58289"/>
    </ligand>
</feature>
<feature type="binding site" evidence="9">
    <location>
        <position position="165"/>
    </location>
    <ligand>
        <name>(2R)-2-phosphoglycerate</name>
        <dbReference type="ChEBI" id="CHEBI:58289"/>
    </ligand>
</feature>
<feature type="binding site" evidence="9">
    <location>
        <position position="390"/>
    </location>
    <ligand>
        <name>(2R)-2-phosphoglycerate</name>
        <dbReference type="ChEBI" id="CHEBI:58289"/>
    </ligand>
</feature>
<dbReference type="GO" id="GO:0000015">
    <property type="term" value="C:phosphopyruvate hydratase complex"/>
    <property type="evidence" value="ECO:0007669"/>
    <property type="project" value="InterPro"/>
</dbReference>
<evidence type="ECO:0000256" key="8">
    <source>
        <dbReference type="ARBA" id="ARBA00023239"/>
    </source>
</evidence>
<dbReference type="InterPro" id="IPR000941">
    <property type="entry name" value="Enolase"/>
</dbReference>
<organism evidence="14">
    <name type="scientific">uncultured nuHF2 cluster bacterium HF0500_39O04</name>
    <dbReference type="NCBI Taxonomy" id="723590"/>
    <lineage>
        <taxon>Bacteria</taxon>
        <taxon>environmental samples</taxon>
    </lineage>
</organism>
<feature type="binding site" evidence="9">
    <location>
        <position position="369"/>
    </location>
    <ligand>
        <name>(2R)-2-phosphoglycerate</name>
        <dbReference type="ChEBI" id="CHEBI:58289"/>
    </ligand>
</feature>
<feature type="binding site" evidence="9 11">
    <location>
        <position position="287"/>
    </location>
    <ligand>
        <name>Mg(2+)</name>
        <dbReference type="ChEBI" id="CHEBI:18420"/>
    </ligand>
</feature>
<dbReference type="Gene3D" id="3.20.20.120">
    <property type="entry name" value="Enolase-like C-terminal domain"/>
    <property type="match status" value="1"/>
</dbReference>
<comment type="cofactor">
    <cofactor evidence="11">
        <name>Mg(2+)</name>
        <dbReference type="ChEBI" id="CHEBI:18420"/>
    </cofactor>
    <text evidence="11">Mg(2+) is required for catalysis and for stabilizing the dimer.</text>
</comment>
<name>E7C683_9BACT</name>
<feature type="domain" description="Enolase C-terminal TIM barrel" evidence="12">
    <location>
        <begin position="141"/>
        <end position="427"/>
    </location>
</feature>
<feature type="binding site" evidence="9 11">
    <location>
        <position position="244"/>
    </location>
    <ligand>
        <name>Mg(2+)</name>
        <dbReference type="ChEBI" id="CHEBI:18420"/>
    </ligand>
</feature>
<dbReference type="InterPro" id="IPR029017">
    <property type="entry name" value="Enolase-like_N"/>
</dbReference>
<dbReference type="Pfam" id="PF03952">
    <property type="entry name" value="Enolase_N"/>
    <property type="match status" value="1"/>
</dbReference>
<comment type="similarity">
    <text evidence="2 9">Belongs to the enolase family.</text>
</comment>
<dbReference type="InterPro" id="IPR020810">
    <property type="entry name" value="Enolase_C"/>
</dbReference>
<evidence type="ECO:0000256" key="1">
    <source>
        <dbReference type="ARBA" id="ARBA00005031"/>
    </source>
</evidence>
<evidence type="ECO:0000256" key="2">
    <source>
        <dbReference type="ARBA" id="ARBA00009604"/>
    </source>
</evidence>
<dbReference type="SFLD" id="SFLDF00002">
    <property type="entry name" value="enolase"/>
    <property type="match status" value="1"/>
</dbReference>
<evidence type="ECO:0000313" key="14">
    <source>
        <dbReference type="EMBL" id="ADI22957.1"/>
    </source>
</evidence>
<evidence type="ECO:0000256" key="10">
    <source>
        <dbReference type="PIRSR" id="PIRSR001400-1"/>
    </source>
</evidence>
<accession>E7C683</accession>
<dbReference type="NCBIfam" id="TIGR01060">
    <property type="entry name" value="eno"/>
    <property type="match status" value="1"/>
</dbReference>
<dbReference type="EMBL" id="GU568002">
    <property type="protein sequence ID" value="ADI22957.1"/>
    <property type="molecule type" value="Genomic_DNA"/>
</dbReference>
<dbReference type="GO" id="GO:0005576">
    <property type="term" value="C:extracellular region"/>
    <property type="evidence" value="ECO:0007669"/>
    <property type="project" value="UniProtKB-SubCell"/>
</dbReference>
<gene>
    <name evidence="9" type="primary">eno</name>
</gene>
<feature type="active site" description="Proton donor" evidence="9 10">
    <location>
        <position position="207"/>
    </location>
</feature>
<keyword evidence="5 9" id="KW-0964">Secreted</keyword>
<dbReference type="InterPro" id="IPR036849">
    <property type="entry name" value="Enolase-like_C_sf"/>
</dbReference>
<dbReference type="SFLD" id="SFLDS00001">
    <property type="entry name" value="Enolase"/>
    <property type="match status" value="1"/>
</dbReference>
<dbReference type="Pfam" id="PF00113">
    <property type="entry name" value="Enolase_C"/>
    <property type="match status" value="1"/>
</dbReference>
<sequence length="430" mass="46014">MPINSAIKSVHCRRIWDSRGKPTVEVDVILEDGSIGRGMAPAGASRGAAEASEIRDGGKTLGGFDVSLALNNIKSKISPAMIGMDTTSQREIDSKLVELDPSPTKENLGGNATIAVSLATLNAAAAYHRLPLWKYIAGESKVSLPLPEIQIFGGGAHAGRRVDIQDFMIVPLSAETFDQALEITAEIYLTAGQLMSSKGKLAGVADEGGWWPNFQTNEEALETLVKSIEIAGFKPGEEIGISLDVAGSELWENGTYKLSLENKELSSEDLTELFGRWIETYPIVSIEDPFAEDDHDGMKMFTKAYGDRIQIIGDDYLVTNAQKITNSASQGICNAALIKVNQAGTVSEALNALEAAKKVGWGTIISARSGETEDVTLTHLAVGFDAGQLKVGSFSRSERMAKWNEGLRIAEQMGTAVSYIGRKALSSSNG</sequence>
<comment type="cofactor">
    <cofactor evidence="9">
        <name>Mg(2+)</name>
        <dbReference type="ChEBI" id="CHEBI:18420"/>
    </cofactor>
    <text evidence="9">Binds a second Mg(2+) ion via substrate during catalysis.</text>
</comment>
<evidence type="ECO:0000256" key="7">
    <source>
        <dbReference type="ARBA" id="ARBA00023152"/>
    </source>
</evidence>
<dbReference type="SMART" id="SM01192">
    <property type="entry name" value="Enolase_C"/>
    <property type="match status" value="1"/>
</dbReference>
<comment type="catalytic activity">
    <reaction evidence="9">
        <text>(2R)-2-phosphoglycerate = phosphoenolpyruvate + H2O</text>
        <dbReference type="Rhea" id="RHEA:10164"/>
        <dbReference type="ChEBI" id="CHEBI:15377"/>
        <dbReference type="ChEBI" id="CHEBI:58289"/>
        <dbReference type="ChEBI" id="CHEBI:58702"/>
        <dbReference type="EC" id="4.2.1.11"/>
    </reaction>
</comment>
<dbReference type="SMART" id="SM01193">
    <property type="entry name" value="Enolase_N"/>
    <property type="match status" value="1"/>
</dbReference>
<dbReference type="HAMAP" id="MF_00318">
    <property type="entry name" value="Enolase"/>
    <property type="match status" value="1"/>
</dbReference>
<dbReference type="PIRSF" id="PIRSF001400">
    <property type="entry name" value="Enolase"/>
    <property type="match status" value="1"/>
</dbReference>
<keyword evidence="9 11" id="KW-0479">Metal-binding</keyword>
<evidence type="ECO:0000256" key="5">
    <source>
        <dbReference type="ARBA" id="ARBA00022525"/>
    </source>
</evidence>
<dbReference type="SUPFAM" id="SSF54826">
    <property type="entry name" value="Enolase N-terminal domain-like"/>
    <property type="match status" value="1"/>
</dbReference>
<dbReference type="SFLD" id="SFLDG00178">
    <property type="entry name" value="enolase"/>
    <property type="match status" value="1"/>
</dbReference>
<evidence type="ECO:0000256" key="9">
    <source>
        <dbReference type="HAMAP-Rule" id="MF_00318"/>
    </source>
</evidence>
<dbReference type="CDD" id="cd03313">
    <property type="entry name" value="enolase"/>
    <property type="match status" value="1"/>
</dbReference>
<dbReference type="GO" id="GO:0009986">
    <property type="term" value="C:cell surface"/>
    <property type="evidence" value="ECO:0007669"/>
    <property type="project" value="UniProtKB-SubCell"/>
</dbReference>
<feature type="domain" description="Enolase N-terminal" evidence="13">
    <location>
        <begin position="7"/>
        <end position="136"/>
    </location>
</feature>
<comment type="pathway">
    <text evidence="1 9">Carbohydrate degradation; glycolysis; pyruvate from D-glyceraldehyde 3-phosphate: step 4/5.</text>
</comment>
<evidence type="ECO:0000256" key="6">
    <source>
        <dbReference type="ARBA" id="ARBA00022842"/>
    </source>
</evidence>
<dbReference type="GO" id="GO:0004634">
    <property type="term" value="F:phosphopyruvate hydratase activity"/>
    <property type="evidence" value="ECO:0007669"/>
    <property type="project" value="UniProtKB-UniRule"/>
</dbReference>
<comment type="function">
    <text evidence="9">Catalyzes the reversible conversion of 2-phosphoglycerate (2-PG) into phosphoenolpyruvate (PEP). It is essential for the degradation of carbohydrates via glycolysis.</text>
</comment>
<keyword evidence="6 9" id="KW-0460">Magnesium</keyword>
<evidence type="ECO:0000256" key="4">
    <source>
        <dbReference type="ARBA" id="ARBA00017068"/>
    </source>
</evidence>
<evidence type="ECO:0000256" key="3">
    <source>
        <dbReference type="ARBA" id="ARBA00012058"/>
    </source>
</evidence>
<keyword evidence="8 9" id="KW-0456">Lyase</keyword>
<dbReference type="PRINTS" id="PR00148">
    <property type="entry name" value="ENOLASE"/>
</dbReference>